<dbReference type="RefSeq" id="YP_009603142.1">
    <property type="nucleotide sequence ID" value="NC_041948.1"/>
</dbReference>
<accession>A0A0U4IKN5</accession>
<proteinExistence type="predicted"/>
<protein>
    <submittedName>
        <fullName evidence="1">Uncharacterized protein</fullName>
    </submittedName>
</protein>
<keyword evidence="2" id="KW-1185">Reference proteome</keyword>
<dbReference type="OrthoDB" id="37510at10239"/>
<dbReference type="GeneID" id="40079009"/>
<evidence type="ECO:0000313" key="1">
    <source>
        <dbReference type="EMBL" id="ALY08783.1"/>
    </source>
</evidence>
<gene>
    <name evidence="1" type="primary">53</name>
    <name evidence="1" type="ORF">CIRCUM_53</name>
</gene>
<reference evidence="1 2" key="1">
    <citation type="submission" date="2015-11" db="EMBL/GenBank/DDBJ databases">
        <authorList>
            <person name="Aziz R.M."/>
            <person name="Carl E.L."/>
            <person name="Farooq M.A."/>
            <person name="Gal B."/>
            <person name="Garcia Martinez K."/>
            <person name="Mathew K.J."/>
            <person name="Obando D.J."/>
            <person name="Robinson K.M."/>
            <person name="Robinson M.D."/>
            <person name="Sanders L.M."/>
            <person name="Silva M.P."/>
            <person name="Tasnim L."/>
            <person name="Vo M."/>
            <person name="Vo Q.D."/>
            <person name="Simon S.E."/>
            <person name="Hughes L.E."/>
            <person name="Benjamin R.C."/>
            <person name="Bradley K.W."/>
            <person name="Asai D.J."/>
            <person name="Bowman C.A."/>
            <person name="Russell D.A."/>
            <person name="Pope W.H."/>
            <person name="Jacobs-Sera D."/>
            <person name="Hendrix R.W."/>
            <person name="Hatfull G.F."/>
        </authorList>
    </citation>
    <scope>NUCLEOTIDE SEQUENCE [LARGE SCALE GENOMIC DNA]</scope>
</reference>
<dbReference type="Proteomes" id="UP000222527">
    <property type="component" value="Segment"/>
</dbReference>
<evidence type="ECO:0000313" key="2">
    <source>
        <dbReference type="Proteomes" id="UP000222527"/>
    </source>
</evidence>
<organism evidence="1 2">
    <name type="scientific">Arthrobacter phage Circum</name>
    <dbReference type="NCBI Taxonomy" id="1772295"/>
    <lineage>
        <taxon>Viruses</taxon>
        <taxon>Duplodnaviria</taxon>
        <taxon>Heunggongvirae</taxon>
        <taxon>Uroviricota</taxon>
        <taxon>Caudoviricetes</taxon>
        <taxon>Mudcatvirus</taxon>
        <taxon>Mudcatvirus circum</taxon>
    </lineage>
</organism>
<sequence>MKGENMTYQLVIERQKLREKIRLAKQLGFHDDVAHWQTQLDNLKGDEDA</sequence>
<name>A0A0U4IKN5_9CAUD</name>
<dbReference type="EMBL" id="KU160642">
    <property type="protein sequence ID" value="ALY08783.1"/>
    <property type="molecule type" value="Genomic_DNA"/>
</dbReference>
<dbReference type="KEGG" id="vg:40079009"/>